<evidence type="ECO:0000256" key="4">
    <source>
        <dbReference type="ARBA" id="ARBA00022840"/>
    </source>
</evidence>
<gene>
    <name evidence="7" type="ORF">J2S17_001525</name>
</gene>
<evidence type="ECO:0000256" key="3">
    <source>
        <dbReference type="ARBA" id="ARBA00022806"/>
    </source>
</evidence>
<evidence type="ECO:0000313" key="7">
    <source>
        <dbReference type="EMBL" id="MDQ0269653.1"/>
    </source>
</evidence>
<name>A0ABU0AEH4_9BACI</name>
<evidence type="ECO:0000256" key="5">
    <source>
        <dbReference type="PROSITE-ProRule" id="PRU00560"/>
    </source>
</evidence>
<dbReference type="GO" id="GO:0003678">
    <property type="term" value="F:DNA helicase activity"/>
    <property type="evidence" value="ECO:0007669"/>
    <property type="project" value="UniProtKB-EC"/>
</dbReference>
<dbReference type="InterPro" id="IPR000212">
    <property type="entry name" value="DNA_helicase_UvrD/REP"/>
</dbReference>
<keyword evidence="8" id="KW-1185">Reference proteome</keyword>
<dbReference type="RefSeq" id="WP_307473389.1">
    <property type="nucleotide sequence ID" value="NZ_JAUSUB010000005.1"/>
</dbReference>
<keyword evidence="3 5" id="KW-0347">Helicase</keyword>
<dbReference type="Gene3D" id="3.40.50.300">
    <property type="entry name" value="P-loop containing nucleotide triphosphate hydrolases"/>
    <property type="match status" value="3"/>
</dbReference>
<feature type="binding site" evidence="5">
    <location>
        <begin position="229"/>
        <end position="236"/>
    </location>
    <ligand>
        <name>ATP</name>
        <dbReference type="ChEBI" id="CHEBI:30616"/>
    </ligand>
</feature>
<feature type="domain" description="UvrD-like helicase ATP-binding" evidence="6">
    <location>
        <begin position="208"/>
        <end position="598"/>
    </location>
</feature>
<dbReference type="GO" id="GO:0016787">
    <property type="term" value="F:hydrolase activity"/>
    <property type="evidence" value="ECO:0007669"/>
    <property type="project" value="UniProtKB-KW"/>
</dbReference>
<dbReference type="PROSITE" id="PS51198">
    <property type="entry name" value="UVRD_HELICASE_ATP_BIND"/>
    <property type="match status" value="1"/>
</dbReference>
<evidence type="ECO:0000259" key="6">
    <source>
        <dbReference type="PROSITE" id="PS51198"/>
    </source>
</evidence>
<proteinExistence type="predicted"/>
<sequence length="762" mass="88831">MSEIQNEQLRVNEVINEIDRKTASYINKTMQVGSQVQEIKKEFWDDVTMNLDEPDDIVETFTSIKQQAELLAERERRKGLLDRQLLTFTKLRNTPYFGRIDFQEEEESELEPIYIGIASLMDNEDENFLIYDWRAPISSLYYDYSPGSAEYLTPSGLIQGDMRLKRQFIIKNGVIGGMFDTGLTIGDQLLQEVLGNQANTQMKSIVATIQKEQNEIIRNERDKIVVVQGVAGSGKTSAALQRAAFLLYRYRETLHSDNIMLFSPNPLFNSYVSTVLPELGEENMEQTTFQQYLNSRLAGEFDVEDPFDQMEFLLTTKDDHAFNVRRANIEYKSSLDYKKMIDDYLLSLSNEGLVFTDIVFRGNAIIQNKDIYKQFYSMDPSITIPNRIQLIQEWLLGEIRRHEKLERSKLWVENEIELLDKEDFLEVYKEMQKKKGDDDSFDDFDLEKRFLSKKVVSQRFKPIKRKIKRFQFINIKEIFINLFMKEQPNECRSIIAEFTLQNMIEGKMAYEDATPYLYLTDHIGGKKSNTAIRHIFIDEAQDYSSFQFAFIQELYPYSKMTLLGDLNQAIYLHSLSKLAIYENENIKNYKLMRSYRSTREIVEFTKDLIADGEKIESFNREGEKPKVVECANQETFIQSMLHEIIDAQTQGNQTIAIICKTAEESREAYNELNQQIQDLKLIEKNALSYESGVLIIPSYLAKGIEFDAVIIYDSSGYEKEYERKLFYTACTRPMHRLTIFSKGELSPFIKSISPTSYTSLKR</sequence>
<dbReference type="InterPro" id="IPR048228">
    <property type="entry name" value="HelD_bacillota"/>
</dbReference>
<keyword evidence="4 5" id="KW-0067">ATP-binding</keyword>
<evidence type="ECO:0000313" key="8">
    <source>
        <dbReference type="Proteomes" id="UP001238088"/>
    </source>
</evidence>
<reference evidence="7 8" key="1">
    <citation type="submission" date="2023-07" db="EMBL/GenBank/DDBJ databases">
        <title>Genomic Encyclopedia of Type Strains, Phase IV (KMG-IV): sequencing the most valuable type-strain genomes for metagenomic binning, comparative biology and taxonomic classification.</title>
        <authorList>
            <person name="Goeker M."/>
        </authorList>
    </citation>
    <scope>NUCLEOTIDE SEQUENCE [LARGE SCALE GENOMIC DNA]</scope>
    <source>
        <strain evidence="7 8">DSM 23494</strain>
    </source>
</reference>
<keyword evidence="2 5" id="KW-0378">Hydrolase</keyword>
<dbReference type="PANTHER" id="PTHR11070:SF17">
    <property type="entry name" value="DNA HELICASE IV"/>
    <property type="match status" value="1"/>
</dbReference>
<dbReference type="NCBIfam" id="NF041464">
    <property type="entry name" value="HelD_BACSU"/>
    <property type="match status" value="1"/>
</dbReference>
<organism evidence="7 8">
    <name type="scientific">Cytobacillus purgationiresistens</name>
    <dbReference type="NCBI Taxonomy" id="863449"/>
    <lineage>
        <taxon>Bacteria</taxon>
        <taxon>Bacillati</taxon>
        <taxon>Bacillota</taxon>
        <taxon>Bacilli</taxon>
        <taxon>Bacillales</taxon>
        <taxon>Bacillaceae</taxon>
        <taxon>Cytobacillus</taxon>
    </lineage>
</organism>
<comment type="caution">
    <text evidence="7">The sequence shown here is derived from an EMBL/GenBank/DDBJ whole genome shotgun (WGS) entry which is preliminary data.</text>
</comment>
<dbReference type="EMBL" id="JAUSUB010000005">
    <property type="protein sequence ID" value="MDQ0269653.1"/>
    <property type="molecule type" value="Genomic_DNA"/>
</dbReference>
<dbReference type="SUPFAM" id="SSF52540">
    <property type="entry name" value="P-loop containing nucleoside triphosphate hydrolases"/>
    <property type="match status" value="1"/>
</dbReference>
<dbReference type="Pfam" id="PF00580">
    <property type="entry name" value="UvrD-helicase"/>
    <property type="match status" value="1"/>
</dbReference>
<dbReference type="InterPro" id="IPR027417">
    <property type="entry name" value="P-loop_NTPase"/>
</dbReference>
<dbReference type="Proteomes" id="UP001238088">
    <property type="component" value="Unassembled WGS sequence"/>
</dbReference>
<dbReference type="PANTHER" id="PTHR11070">
    <property type="entry name" value="UVRD / RECB / PCRA DNA HELICASE FAMILY MEMBER"/>
    <property type="match status" value="1"/>
</dbReference>
<evidence type="ECO:0000256" key="1">
    <source>
        <dbReference type="ARBA" id="ARBA00022741"/>
    </source>
</evidence>
<keyword evidence="1 5" id="KW-0547">Nucleotide-binding</keyword>
<dbReference type="InterPro" id="IPR014016">
    <property type="entry name" value="UvrD-like_ATP-bd"/>
</dbReference>
<accession>A0ABU0AEH4</accession>
<evidence type="ECO:0000256" key="2">
    <source>
        <dbReference type="ARBA" id="ARBA00022801"/>
    </source>
</evidence>
<protein>
    <submittedName>
        <fullName evidence="7">DNA helicase-2/ATP-dependent DNA helicase PcrA</fullName>
        <ecNumber evidence="7">3.6.4.12</ecNumber>
    </submittedName>
</protein>
<dbReference type="EC" id="3.6.4.12" evidence="7"/>